<dbReference type="Gene3D" id="2.30.42.10">
    <property type="match status" value="1"/>
</dbReference>
<feature type="transmembrane region" description="Helical" evidence="10">
    <location>
        <begin position="268"/>
        <end position="287"/>
    </location>
</feature>
<organism evidence="12">
    <name type="scientific">hydrocarbon metagenome</name>
    <dbReference type="NCBI Taxonomy" id="938273"/>
    <lineage>
        <taxon>unclassified sequences</taxon>
        <taxon>metagenomes</taxon>
        <taxon>ecological metagenomes</taxon>
    </lineage>
</organism>
<dbReference type="InterPro" id="IPR008915">
    <property type="entry name" value="Peptidase_M50"/>
</dbReference>
<feature type="transmembrane region" description="Helical" evidence="10">
    <location>
        <begin position="317"/>
        <end position="335"/>
    </location>
</feature>
<evidence type="ECO:0000256" key="1">
    <source>
        <dbReference type="ARBA" id="ARBA00001947"/>
    </source>
</evidence>
<evidence type="ECO:0000256" key="7">
    <source>
        <dbReference type="ARBA" id="ARBA00022989"/>
    </source>
</evidence>
<feature type="domain" description="PDZ" evidence="11">
    <location>
        <begin position="115"/>
        <end position="181"/>
    </location>
</feature>
<dbReference type="InterPro" id="IPR001478">
    <property type="entry name" value="PDZ"/>
</dbReference>
<dbReference type="SUPFAM" id="SSF50156">
    <property type="entry name" value="PDZ domain-like"/>
    <property type="match status" value="1"/>
</dbReference>
<evidence type="ECO:0000256" key="4">
    <source>
        <dbReference type="ARBA" id="ARBA00022692"/>
    </source>
</evidence>
<dbReference type="CDD" id="cd06163">
    <property type="entry name" value="S2P-M50_PDZ_RseP-like"/>
    <property type="match status" value="1"/>
</dbReference>
<comment type="cofactor">
    <cofactor evidence="1">
        <name>Zn(2+)</name>
        <dbReference type="ChEBI" id="CHEBI:29105"/>
    </cofactor>
</comment>
<accession>A0A0W8E5C3</accession>
<dbReference type="PROSITE" id="PS50106">
    <property type="entry name" value="PDZ"/>
    <property type="match status" value="1"/>
</dbReference>
<evidence type="ECO:0000256" key="10">
    <source>
        <dbReference type="SAM" id="Phobius"/>
    </source>
</evidence>
<reference evidence="12" key="1">
    <citation type="journal article" date="2015" name="Proc. Natl. Acad. Sci. U.S.A.">
        <title>Networks of energetic and metabolic interactions define dynamics in microbial communities.</title>
        <authorList>
            <person name="Embree M."/>
            <person name="Liu J.K."/>
            <person name="Al-Bassam M.M."/>
            <person name="Zengler K."/>
        </authorList>
    </citation>
    <scope>NUCLEOTIDE SEQUENCE</scope>
</reference>
<dbReference type="GO" id="GO:0006508">
    <property type="term" value="P:proteolysis"/>
    <property type="evidence" value="ECO:0007669"/>
    <property type="project" value="UniProtKB-KW"/>
</dbReference>
<evidence type="ECO:0000256" key="3">
    <source>
        <dbReference type="ARBA" id="ARBA00022670"/>
    </source>
</evidence>
<keyword evidence="4 10" id="KW-0812">Transmembrane</keyword>
<dbReference type="GO" id="GO:0004222">
    <property type="term" value="F:metalloendopeptidase activity"/>
    <property type="evidence" value="ECO:0007669"/>
    <property type="project" value="InterPro"/>
</dbReference>
<dbReference type="Pfam" id="PF17820">
    <property type="entry name" value="PDZ_6"/>
    <property type="match status" value="1"/>
</dbReference>
<evidence type="ECO:0000256" key="5">
    <source>
        <dbReference type="ARBA" id="ARBA00022801"/>
    </source>
</evidence>
<dbReference type="PANTHER" id="PTHR42837">
    <property type="entry name" value="REGULATOR OF SIGMA-E PROTEASE RSEP"/>
    <property type="match status" value="1"/>
</dbReference>
<dbReference type="AlphaFoldDB" id="A0A0W8E5C3"/>
<keyword evidence="3 12" id="KW-0645">Protease</keyword>
<dbReference type="Pfam" id="PF02163">
    <property type="entry name" value="Peptidase_M50"/>
    <property type="match status" value="1"/>
</dbReference>
<evidence type="ECO:0000256" key="9">
    <source>
        <dbReference type="ARBA" id="ARBA00023136"/>
    </source>
</evidence>
<keyword evidence="7 10" id="KW-1133">Transmembrane helix</keyword>
<evidence type="ECO:0000259" key="11">
    <source>
        <dbReference type="PROSITE" id="PS50106"/>
    </source>
</evidence>
<dbReference type="NCBIfam" id="TIGR00054">
    <property type="entry name" value="RIP metalloprotease RseP"/>
    <property type="match status" value="1"/>
</dbReference>
<dbReference type="InterPro" id="IPR036034">
    <property type="entry name" value="PDZ_sf"/>
</dbReference>
<keyword evidence="8 12" id="KW-0482">Metalloprotease</keyword>
<dbReference type="InterPro" id="IPR041489">
    <property type="entry name" value="PDZ_6"/>
</dbReference>
<keyword evidence="6" id="KW-0862">Zinc</keyword>
<dbReference type="GO" id="GO:0016020">
    <property type="term" value="C:membrane"/>
    <property type="evidence" value="ECO:0007669"/>
    <property type="project" value="UniProtKB-SubCell"/>
</dbReference>
<name>A0A0W8E5C3_9ZZZZ</name>
<protein>
    <submittedName>
        <fullName evidence="12">Membrane-associated zinc metalloprotease</fullName>
    </submittedName>
</protein>
<proteinExistence type="predicted"/>
<sequence length="344" mass="37260">MMTILISILIIAVLILFHETGHFLAARRIGIPVYEFSIGFGYKIISWRKDGVDYSIRIFPLGGFVRMAGEEPGDRDDPNGYSHRTPLEKIRVSFAGPFMNFVLALLIFIYSYAFIGIPRTTDEPIIGRVFDGQPAENAGILAGDRVLAINGQEVATWDEFTTILAAQPAGTAVEMEIERGGKNTELLVTPEINTTTGTPAIGVLSNIVYEKQGLLTAVKIGVVQTYELTLVLLGGLWTMVSGGASSAEIAGPVGIVGLIGDAAQVGTVFLLSFAAFLSINLGILNLLPIPALDGSRIVFAVVEAIRRKPVQPEKEGFIHWLGFMFLMALIVLVTFNDIMKFIKG</sequence>
<dbReference type="EMBL" id="LNQE01001877">
    <property type="protein sequence ID" value="KUG03629.1"/>
    <property type="molecule type" value="Genomic_DNA"/>
</dbReference>
<dbReference type="PANTHER" id="PTHR42837:SF2">
    <property type="entry name" value="MEMBRANE METALLOPROTEASE ARASP2, CHLOROPLASTIC-RELATED"/>
    <property type="match status" value="1"/>
</dbReference>
<keyword evidence="5" id="KW-0378">Hydrolase</keyword>
<evidence type="ECO:0000256" key="8">
    <source>
        <dbReference type="ARBA" id="ARBA00023049"/>
    </source>
</evidence>
<comment type="subcellular location">
    <subcellularLocation>
        <location evidence="2">Membrane</location>
        <topology evidence="2">Multi-pass membrane protein</topology>
    </subcellularLocation>
</comment>
<evidence type="ECO:0000256" key="2">
    <source>
        <dbReference type="ARBA" id="ARBA00004141"/>
    </source>
</evidence>
<evidence type="ECO:0000256" key="6">
    <source>
        <dbReference type="ARBA" id="ARBA00022833"/>
    </source>
</evidence>
<dbReference type="InterPro" id="IPR004387">
    <property type="entry name" value="Pept_M50_Zn"/>
</dbReference>
<keyword evidence="9 10" id="KW-0472">Membrane</keyword>
<dbReference type="SMART" id="SM00228">
    <property type="entry name" value="PDZ"/>
    <property type="match status" value="1"/>
</dbReference>
<dbReference type="CDD" id="cd23081">
    <property type="entry name" value="cpPDZ_EcRseP-like"/>
    <property type="match status" value="1"/>
</dbReference>
<feature type="transmembrane region" description="Helical" evidence="10">
    <location>
        <begin position="94"/>
        <end position="115"/>
    </location>
</feature>
<gene>
    <name evidence="12" type="ORF">ASZ90_019062</name>
</gene>
<evidence type="ECO:0000313" key="12">
    <source>
        <dbReference type="EMBL" id="KUG03629.1"/>
    </source>
</evidence>
<comment type="caution">
    <text evidence="12">The sequence shown here is derived from an EMBL/GenBank/DDBJ whole genome shotgun (WGS) entry which is preliminary data.</text>
</comment>